<keyword evidence="1" id="KW-0812">Transmembrane</keyword>
<name>A0A1H8YTR0_9FLAO</name>
<feature type="transmembrane region" description="Helical" evidence="1">
    <location>
        <begin position="59"/>
        <end position="77"/>
    </location>
</feature>
<keyword evidence="1" id="KW-0472">Membrane</keyword>
<protein>
    <submittedName>
        <fullName evidence="2">Uncharacterized protein</fullName>
    </submittedName>
</protein>
<accession>A0A1H8YTR0</accession>
<dbReference type="OrthoDB" id="1493145at2"/>
<dbReference type="Proteomes" id="UP000198648">
    <property type="component" value="Unassembled WGS sequence"/>
</dbReference>
<dbReference type="RefSeq" id="WP_091463933.1">
    <property type="nucleotide sequence ID" value="NZ_FOEI01000001.1"/>
</dbReference>
<feature type="transmembrane region" description="Helical" evidence="1">
    <location>
        <begin position="108"/>
        <end position="127"/>
    </location>
</feature>
<organism evidence="2 3">
    <name type="scientific">Flavobacterium urocaniciphilum</name>
    <dbReference type="NCBI Taxonomy" id="1299341"/>
    <lineage>
        <taxon>Bacteria</taxon>
        <taxon>Pseudomonadati</taxon>
        <taxon>Bacteroidota</taxon>
        <taxon>Flavobacteriia</taxon>
        <taxon>Flavobacteriales</taxon>
        <taxon>Flavobacteriaceae</taxon>
        <taxon>Flavobacterium</taxon>
    </lineage>
</organism>
<evidence type="ECO:0000256" key="1">
    <source>
        <dbReference type="SAM" id="Phobius"/>
    </source>
</evidence>
<evidence type="ECO:0000313" key="2">
    <source>
        <dbReference type="EMBL" id="SEP55509.1"/>
    </source>
</evidence>
<gene>
    <name evidence="2" type="ORF">SAMN05444005_101206</name>
</gene>
<reference evidence="2 3" key="1">
    <citation type="submission" date="2016-10" db="EMBL/GenBank/DDBJ databases">
        <authorList>
            <person name="de Groot N.N."/>
        </authorList>
    </citation>
    <scope>NUCLEOTIDE SEQUENCE [LARGE SCALE GENOMIC DNA]</scope>
    <source>
        <strain evidence="2 3">DSM 27078</strain>
    </source>
</reference>
<keyword evidence="1" id="KW-1133">Transmembrane helix</keyword>
<proteinExistence type="predicted"/>
<keyword evidence="3" id="KW-1185">Reference proteome</keyword>
<dbReference type="EMBL" id="FOEI01000001">
    <property type="protein sequence ID" value="SEP55509.1"/>
    <property type="molecule type" value="Genomic_DNA"/>
</dbReference>
<dbReference type="STRING" id="1299341.SAMN05444005_101206"/>
<sequence length="166" mass="18283">MLHKIKSIWTTLTGSITATIPLFFAVCKSGACTAICVSPIASLFGVSTASLTASPLMKSLFPLLLVISTIAFTISYYKLYVLPKFENINSCNTDCGCDSPKKPLHKTFPFWSFWIGLIASIFMFTYFEIQNYNSNIQTSNTTSTEKCASESEKTDVSCCAEKTNCK</sequence>
<feature type="transmembrane region" description="Helical" evidence="1">
    <location>
        <begin position="20"/>
        <end position="47"/>
    </location>
</feature>
<evidence type="ECO:0000313" key="3">
    <source>
        <dbReference type="Proteomes" id="UP000198648"/>
    </source>
</evidence>
<dbReference type="AlphaFoldDB" id="A0A1H8YTR0"/>